<dbReference type="AlphaFoldDB" id="A0A835PX06"/>
<dbReference type="EMBL" id="JADCNM010000012">
    <property type="protein sequence ID" value="KAG0460006.1"/>
    <property type="molecule type" value="Genomic_DNA"/>
</dbReference>
<evidence type="ECO:0000313" key="1">
    <source>
        <dbReference type="EMBL" id="KAG0460006.1"/>
    </source>
</evidence>
<name>A0A835PX06_VANPL</name>
<comment type="caution">
    <text evidence="1">The sequence shown here is derived from an EMBL/GenBank/DDBJ whole genome shotgun (WGS) entry which is preliminary data.</text>
</comment>
<accession>A0A835PX06</accession>
<dbReference type="Proteomes" id="UP000639772">
    <property type="component" value="Chromosome 12"/>
</dbReference>
<gene>
    <name evidence="1" type="ORF">HPP92_023134</name>
</gene>
<organism evidence="1 2">
    <name type="scientific">Vanilla planifolia</name>
    <name type="common">Vanilla</name>
    <dbReference type="NCBI Taxonomy" id="51239"/>
    <lineage>
        <taxon>Eukaryota</taxon>
        <taxon>Viridiplantae</taxon>
        <taxon>Streptophyta</taxon>
        <taxon>Embryophyta</taxon>
        <taxon>Tracheophyta</taxon>
        <taxon>Spermatophyta</taxon>
        <taxon>Magnoliopsida</taxon>
        <taxon>Liliopsida</taxon>
        <taxon>Asparagales</taxon>
        <taxon>Orchidaceae</taxon>
        <taxon>Vanilloideae</taxon>
        <taxon>Vanilleae</taxon>
        <taxon>Vanilla</taxon>
    </lineage>
</organism>
<proteinExistence type="predicted"/>
<sequence length="63" mass="7040">MKATGIILVKGSLWFPSIMAKPWAVNEPKLIVQADLVVYLRLTHGPFVYQPSALAEAKNCNNW</sequence>
<protein>
    <submittedName>
        <fullName evidence="1">Uncharacterized protein</fullName>
    </submittedName>
</protein>
<reference evidence="1 2" key="1">
    <citation type="journal article" date="2020" name="Nat. Food">
        <title>A phased Vanilla planifolia genome enables genetic improvement of flavour and production.</title>
        <authorList>
            <person name="Hasing T."/>
            <person name="Tang H."/>
            <person name="Brym M."/>
            <person name="Khazi F."/>
            <person name="Huang T."/>
            <person name="Chambers A.H."/>
        </authorList>
    </citation>
    <scope>NUCLEOTIDE SEQUENCE [LARGE SCALE GENOMIC DNA]</scope>
    <source>
        <tissue evidence="1">Leaf</tissue>
    </source>
</reference>
<evidence type="ECO:0000313" key="2">
    <source>
        <dbReference type="Proteomes" id="UP000639772"/>
    </source>
</evidence>